<accession>A0A2K0UQL0</accession>
<dbReference type="Proteomes" id="UP000236290">
    <property type="component" value="Unassembled WGS sequence"/>
</dbReference>
<keyword evidence="1" id="KW-0732">Signal</keyword>
<reference evidence="2 3" key="1">
    <citation type="submission" date="2017-02" db="EMBL/GenBank/DDBJ databases">
        <title>Genomes of Trichoderma spp. with biocontrol activity.</title>
        <authorList>
            <person name="Gardiner D."/>
            <person name="Kazan K."/>
            <person name="Vos C."/>
            <person name="Harvey P."/>
        </authorList>
    </citation>
    <scope>NUCLEOTIDE SEQUENCE [LARGE SCALE GENOMIC DNA]</scope>
    <source>
        <strain evidence="2 3">Tr1</strain>
    </source>
</reference>
<feature type="signal peptide" evidence="1">
    <location>
        <begin position="1"/>
        <end position="19"/>
    </location>
</feature>
<feature type="chain" id="PRO_5014352778" evidence="1">
    <location>
        <begin position="20"/>
        <end position="67"/>
    </location>
</feature>
<evidence type="ECO:0000256" key="1">
    <source>
        <dbReference type="SAM" id="SignalP"/>
    </source>
</evidence>
<dbReference type="EMBL" id="MTYI01000004">
    <property type="protein sequence ID" value="PNP60066.1"/>
    <property type="molecule type" value="Genomic_DNA"/>
</dbReference>
<proteinExistence type="predicted"/>
<sequence>MRFSDIFTLVACLAAGALADSNAVTPDAAPDVYACEHSNFYGECRHFGAPSDKCRASLFIPFAVLVE</sequence>
<gene>
    <name evidence="2" type="ORF">THARTR1_00090</name>
</gene>
<evidence type="ECO:0000313" key="3">
    <source>
        <dbReference type="Proteomes" id="UP000236290"/>
    </source>
</evidence>
<dbReference type="AlphaFoldDB" id="A0A2K0UQL0"/>
<evidence type="ECO:0000313" key="2">
    <source>
        <dbReference type="EMBL" id="PNP60066.1"/>
    </source>
</evidence>
<comment type="caution">
    <text evidence="2">The sequence shown here is derived from an EMBL/GenBank/DDBJ whole genome shotgun (WGS) entry which is preliminary data.</text>
</comment>
<name>A0A2K0UQL0_TRIHA</name>
<dbReference type="OrthoDB" id="2910287at2759"/>
<organism evidence="2 3">
    <name type="scientific">Trichoderma harzianum</name>
    <name type="common">Hypocrea lixii</name>
    <dbReference type="NCBI Taxonomy" id="5544"/>
    <lineage>
        <taxon>Eukaryota</taxon>
        <taxon>Fungi</taxon>
        <taxon>Dikarya</taxon>
        <taxon>Ascomycota</taxon>
        <taxon>Pezizomycotina</taxon>
        <taxon>Sordariomycetes</taxon>
        <taxon>Hypocreomycetidae</taxon>
        <taxon>Hypocreales</taxon>
        <taxon>Hypocreaceae</taxon>
        <taxon>Trichoderma</taxon>
    </lineage>
</organism>
<protein>
    <submittedName>
        <fullName evidence="2">Uncharacterized protein</fullName>
    </submittedName>
</protein>